<feature type="transmembrane region" description="Helical" evidence="1">
    <location>
        <begin position="43"/>
        <end position="62"/>
    </location>
</feature>
<name>A0A0W8G5Z1_9ZZZZ</name>
<feature type="transmembrane region" description="Helical" evidence="1">
    <location>
        <begin position="6"/>
        <end position="31"/>
    </location>
</feature>
<sequence>MAVLDQTGVFVTILGMALATYLPRAAPLVFLSGRTLPPLAVRFLGFVPAAVLAALLFPAVLVPQGSLDVSTDNVFLLASMPAALVAWRTGSFFGAVAAGMGTVAALRHFLG</sequence>
<gene>
    <name evidence="2" type="ORF">ASZ90_001558</name>
</gene>
<feature type="transmembrane region" description="Helical" evidence="1">
    <location>
        <begin position="82"/>
        <end position="106"/>
    </location>
</feature>
<keyword evidence="1" id="KW-1133">Transmembrane helix</keyword>
<evidence type="ECO:0000313" key="2">
    <source>
        <dbReference type="EMBL" id="KUG28564.1"/>
    </source>
</evidence>
<dbReference type="Pfam" id="PF05437">
    <property type="entry name" value="AzlD"/>
    <property type="match status" value="1"/>
</dbReference>
<proteinExistence type="predicted"/>
<keyword evidence="1" id="KW-0472">Membrane</keyword>
<protein>
    <submittedName>
        <fullName evidence="2">Branched-chain amino acid transport protein azld</fullName>
    </submittedName>
</protein>
<organism evidence="2">
    <name type="scientific">hydrocarbon metagenome</name>
    <dbReference type="NCBI Taxonomy" id="938273"/>
    <lineage>
        <taxon>unclassified sequences</taxon>
        <taxon>metagenomes</taxon>
        <taxon>ecological metagenomes</taxon>
    </lineage>
</organism>
<dbReference type="InterPro" id="IPR008407">
    <property type="entry name" value="Brnchd-chn_aa_trnsp_AzlD"/>
</dbReference>
<evidence type="ECO:0000256" key="1">
    <source>
        <dbReference type="SAM" id="Phobius"/>
    </source>
</evidence>
<reference evidence="2" key="1">
    <citation type="journal article" date="2015" name="Proc. Natl. Acad. Sci. U.S.A.">
        <title>Networks of energetic and metabolic interactions define dynamics in microbial communities.</title>
        <authorList>
            <person name="Embree M."/>
            <person name="Liu J.K."/>
            <person name="Al-Bassam M.M."/>
            <person name="Zengler K."/>
        </authorList>
    </citation>
    <scope>NUCLEOTIDE SEQUENCE</scope>
</reference>
<accession>A0A0W8G5Z1</accession>
<keyword evidence="1" id="KW-0812">Transmembrane</keyword>
<dbReference type="EMBL" id="LNQE01000206">
    <property type="protein sequence ID" value="KUG28564.1"/>
    <property type="molecule type" value="Genomic_DNA"/>
</dbReference>
<comment type="caution">
    <text evidence="2">The sequence shown here is derived from an EMBL/GenBank/DDBJ whole genome shotgun (WGS) entry which is preliminary data.</text>
</comment>
<dbReference type="AlphaFoldDB" id="A0A0W8G5Z1"/>